<reference evidence="2 3" key="1">
    <citation type="submission" date="2013-09" db="EMBL/GenBank/DDBJ databases">
        <title>Corchorus capsularis genome sequencing.</title>
        <authorList>
            <person name="Alam M."/>
            <person name="Haque M.S."/>
            <person name="Islam M.S."/>
            <person name="Emdad E.M."/>
            <person name="Islam M.M."/>
            <person name="Ahmed B."/>
            <person name="Halim A."/>
            <person name="Hossen Q.M.M."/>
            <person name="Hossain M.Z."/>
            <person name="Ahmed R."/>
            <person name="Khan M.M."/>
            <person name="Islam R."/>
            <person name="Rashid M.M."/>
            <person name="Khan S.A."/>
            <person name="Rahman M.S."/>
            <person name="Alam M."/>
        </authorList>
    </citation>
    <scope>NUCLEOTIDE SEQUENCE [LARGE SCALE GENOMIC DNA]</scope>
    <source>
        <strain evidence="3">cv. CVL-1</strain>
        <tissue evidence="2">Whole seedling</tissue>
    </source>
</reference>
<dbReference type="Gramene" id="OMO51463">
    <property type="protein sequence ID" value="OMO51463"/>
    <property type="gene ID" value="CCACVL1_29792"/>
</dbReference>
<sequence length="59" mass="6741">MGSPPDQIWIWVKKALLTWPNLSSPKAKGSQPDFDSKREWEKEAEATKENEEADPIESI</sequence>
<dbReference type="AlphaFoldDB" id="A0A1R3G065"/>
<evidence type="ECO:0000313" key="3">
    <source>
        <dbReference type="Proteomes" id="UP000188268"/>
    </source>
</evidence>
<evidence type="ECO:0000313" key="2">
    <source>
        <dbReference type="EMBL" id="OMO51463.1"/>
    </source>
</evidence>
<feature type="compositionally biased region" description="Basic and acidic residues" evidence="1">
    <location>
        <begin position="34"/>
        <end position="50"/>
    </location>
</feature>
<proteinExistence type="predicted"/>
<organism evidence="2 3">
    <name type="scientific">Corchorus capsularis</name>
    <name type="common">Jute</name>
    <dbReference type="NCBI Taxonomy" id="210143"/>
    <lineage>
        <taxon>Eukaryota</taxon>
        <taxon>Viridiplantae</taxon>
        <taxon>Streptophyta</taxon>
        <taxon>Embryophyta</taxon>
        <taxon>Tracheophyta</taxon>
        <taxon>Spermatophyta</taxon>
        <taxon>Magnoliopsida</taxon>
        <taxon>eudicotyledons</taxon>
        <taxon>Gunneridae</taxon>
        <taxon>Pentapetalae</taxon>
        <taxon>rosids</taxon>
        <taxon>malvids</taxon>
        <taxon>Malvales</taxon>
        <taxon>Malvaceae</taxon>
        <taxon>Grewioideae</taxon>
        <taxon>Apeibeae</taxon>
        <taxon>Corchorus</taxon>
    </lineage>
</organism>
<evidence type="ECO:0000256" key="1">
    <source>
        <dbReference type="SAM" id="MobiDB-lite"/>
    </source>
</evidence>
<feature type="region of interest" description="Disordered" evidence="1">
    <location>
        <begin position="22"/>
        <end position="59"/>
    </location>
</feature>
<dbReference type="EMBL" id="AWWV01015792">
    <property type="protein sequence ID" value="OMO51463.1"/>
    <property type="molecule type" value="Genomic_DNA"/>
</dbReference>
<name>A0A1R3G065_COCAP</name>
<gene>
    <name evidence="2" type="ORF">CCACVL1_29792</name>
</gene>
<keyword evidence="3" id="KW-1185">Reference proteome</keyword>
<dbReference type="Proteomes" id="UP000188268">
    <property type="component" value="Unassembled WGS sequence"/>
</dbReference>
<protein>
    <submittedName>
        <fullName evidence="2">Uncharacterized protein</fullName>
    </submittedName>
</protein>
<comment type="caution">
    <text evidence="2">The sequence shown here is derived from an EMBL/GenBank/DDBJ whole genome shotgun (WGS) entry which is preliminary data.</text>
</comment>
<accession>A0A1R3G065</accession>